<dbReference type="InterPro" id="IPR011006">
    <property type="entry name" value="CheY-like_superfamily"/>
</dbReference>
<evidence type="ECO:0000313" key="6">
    <source>
        <dbReference type="EMBL" id="ODV95135.1"/>
    </source>
</evidence>
<evidence type="ECO:0000256" key="2">
    <source>
        <dbReference type="ARBA" id="ARBA00023012"/>
    </source>
</evidence>
<dbReference type="Proteomes" id="UP000094236">
    <property type="component" value="Unassembled WGS sequence"/>
</dbReference>
<dbReference type="STRING" id="669874.A0A1E4TTQ9"/>
<feature type="region of interest" description="Disordered" evidence="4">
    <location>
        <begin position="271"/>
        <end position="300"/>
    </location>
</feature>
<sequence length="581" mass="63625">MFNSQSTTGYRYNNGVNWSGNTGFNSGGVNGVGNGSLRRVWITRAGKIPTTVFTNQSTIVDDLKTLILSKYPNSLGKHFDPSDLMIKLKIGNNNSNTGVYGGTGGGGGYNKMNANVNNEHLQAHPLSPQPVPVASSLLNDKNDNNNNYNNNNYNNNNSSSGNMFKFKQKAAFESNFAIAYSANPSPVSNAYILLEPDQNIWQVIDQYYPNGMTIDDCLIVDVPDNNVQGNNLSTPITSNFSAQTKINPASLNNSDPSSSNRKNFISNNIHKRSQSTPQSPLNSVVDNKNNNNGNQSSVLMMPKNFNSLSTNLEKSTSSIDYNELANFAGNGGGTGLNNKSQLKNTLPHIIEDQNKPSVDPTKANKHKNSSSTSSLMAHSPLKENSSSNSIKLAALSKKFKSTTEKVLPSINVLVVEDNSINQAILGAFLRKRKINYKIAKNGQEAIEKWKEGNFHLVLMDIQLPVKSGIEATIEIRRLEKLNNIGLFNNDSTLITGKNLNNTSTSSLVKLNLEDELDSSIFRTPVIIVALTASTSKIDRQKALAAGCNDFLTKPVNLVWLQNKIIEWGCMQALIDFDHWKD</sequence>
<evidence type="ECO:0000256" key="4">
    <source>
        <dbReference type="SAM" id="MobiDB-lite"/>
    </source>
</evidence>
<dbReference type="AlphaFoldDB" id="A0A1E4TTQ9"/>
<feature type="compositionally biased region" description="Low complexity" evidence="4">
    <location>
        <begin position="282"/>
        <end position="298"/>
    </location>
</feature>
<dbReference type="SUPFAM" id="SSF52172">
    <property type="entry name" value="CheY-like"/>
    <property type="match status" value="1"/>
</dbReference>
<feature type="domain" description="Response regulatory" evidence="5">
    <location>
        <begin position="411"/>
        <end position="568"/>
    </location>
</feature>
<dbReference type="CDD" id="cd17546">
    <property type="entry name" value="REC_hyHK_CKI1_RcsC-like"/>
    <property type="match status" value="1"/>
</dbReference>
<dbReference type="PANTHER" id="PTHR45339:SF1">
    <property type="entry name" value="HYBRID SIGNAL TRANSDUCTION HISTIDINE KINASE J"/>
    <property type="match status" value="1"/>
</dbReference>
<feature type="region of interest" description="Disordered" evidence="4">
    <location>
        <begin position="350"/>
        <end position="383"/>
    </location>
</feature>
<dbReference type="OrthoDB" id="21225at2759"/>
<evidence type="ECO:0000256" key="3">
    <source>
        <dbReference type="PROSITE-ProRule" id="PRU00169"/>
    </source>
</evidence>
<keyword evidence="1 3" id="KW-0597">Phosphoprotein</keyword>
<dbReference type="SMART" id="SM00448">
    <property type="entry name" value="REC"/>
    <property type="match status" value="1"/>
</dbReference>
<evidence type="ECO:0000259" key="5">
    <source>
        <dbReference type="PROSITE" id="PS50110"/>
    </source>
</evidence>
<name>A0A1E4TTQ9_PACTA</name>
<dbReference type="InterPro" id="IPR001789">
    <property type="entry name" value="Sig_transdc_resp-reg_receiver"/>
</dbReference>
<feature type="compositionally biased region" description="Polar residues" evidence="4">
    <location>
        <begin position="369"/>
        <end position="383"/>
    </location>
</feature>
<protein>
    <recommendedName>
        <fullName evidence="5">Response regulatory domain-containing protein</fullName>
    </recommendedName>
</protein>
<dbReference type="GO" id="GO:0006950">
    <property type="term" value="P:response to stress"/>
    <property type="evidence" value="ECO:0007669"/>
    <property type="project" value="UniProtKB-ARBA"/>
</dbReference>
<dbReference type="PROSITE" id="PS50110">
    <property type="entry name" value="RESPONSE_REGULATORY"/>
    <property type="match status" value="1"/>
</dbReference>
<feature type="compositionally biased region" description="Polar residues" evidence="4">
    <location>
        <begin position="271"/>
        <end position="281"/>
    </location>
</feature>
<keyword evidence="2" id="KW-0902">Two-component regulatory system</keyword>
<dbReference type="FunFam" id="3.40.50.2300:FF:000146">
    <property type="entry name" value="Putative two-component response regulator SSK1p"/>
    <property type="match status" value="1"/>
</dbReference>
<keyword evidence="7" id="KW-1185">Reference proteome</keyword>
<reference evidence="7" key="1">
    <citation type="submission" date="2016-05" db="EMBL/GenBank/DDBJ databases">
        <title>Comparative genomics of biotechnologically important yeasts.</title>
        <authorList>
            <consortium name="DOE Joint Genome Institute"/>
            <person name="Riley R."/>
            <person name="Haridas S."/>
            <person name="Wolfe K.H."/>
            <person name="Lopes M.R."/>
            <person name="Hittinger C.T."/>
            <person name="Goker M."/>
            <person name="Salamov A."/>
            <person name="Wisecaver J."/>
            <person name="Long T.M."/>
            <person name="Aerts A.L."/>
            <person name="Barry K."/>
            <person name="Choi C."/>
            <person name="Clum A."/>
            <person name="Coughlan A.Y."/>
            <person name="Deshpande S."/>
            <person name="Douglass A.P."/>
            <person name="Hanson S.J."/>
            <person name="Klenk H.-P."/>
            <person name="Labutti K."/>
            <person name="Lapidus A."/>
            <person name="Lindquist E."/>
            <person name="Lipzen A."/>
            <person name="Meier-Kolthoff J.P."/>
            <person name="Ohm R.A."/>
            <person name="Otillar R.P."/>
            <person name="Pangilinan J."/>
            <person name="Peng Y."/>
            <person name="Rokas A."/>
            <person name="Rosa C.A."/>
            <person name="Scheuner C."/>
            <person name="Sibirny A.A."/>
            <person name="Slot J.C."/>
            <person name="Stielow J.B."/>
            <person name="Sun H."/>
            <person name="Kurtzman C.P."/>
            <person name="Blackwell M."/>
            <person name="Grigoriev I.V."/>
            <person name="Jeffries T.W."/>
        </authorList>
    </citation>
    <scope>NUCLEOTIDE SEQUENCE [LARGE SCALE GENOMIC DNA]</scope>
    <source>
        <strain evidence="7">NRRL Y-2460</strain>
    </source>
</reference>
<dbReference type="GO" id="GO:0036180">
    <property type="term" value="P:filamentous growth of a population of unicellular organisms in response to biotic stimulus"/>
    <property type="evidence" value="ECO:0007669"/>
    <property type="project" value="UniProtKB-ARBA"/>
</dbReference>
<dbReference type="PANTHER" id="PTHR45339">
    <property type="entry name" value="HYBRID SIGNAL TRANSDUCTION HISTIDINE KINASE J"/>
    <property type="match status" value="1"/>
</dbReference>
<dbReference type="EMBL" id="KV454014">
    <property type="protein sequence ID" value="ODV95135.1"/>
    <property type="molecule type" value="Genomic_DNA"/>
</dbReference>
<feature type="region of interest" description="Disordered" evidence="4">
    <location>
        <begin position="122"/>
        <end position="156"/>
    </location>
</feature>
<gene>
    <name evidence="6" type="ORF">PACTADRAFT_49884</name>
</gene>
<proteinExistence type="predicted"/>
<feature type="modified residue" description="4-aspartylphosphate" evidence="3">
    <location>
        <position position="460"/>
    </location>
</feature>
<dbReference type="GO" id="GO:1900445">
    <property type="term" value="P:positive regulation of filamentous growth of a population of unicellular organisms in response to biotic stimulus"/>
    <property type="evidence" value="ECO:0007669"/>
    <property type="project" value="UniProtKB-ARBA"/>
</dbReference>
<dbReference type="GO" id="GO:0000156">
    <property type="term" value="F:phosphorelay response regulator activity"/>
    <property type="evidence" value="ECO:0007669"/>
    <property type="project" value="UniProtKB-ARBA"/>
</dbReference>
<evidence type="ECO:0000256" key="1">
    <source>
        <dbReference type="ARBA" id="ARBA00022553"/>
    </source>
</evidence>
<evidence type="ECO:0000313" key="7">
    <source>
        <dbReference type="Proteomes" id="UP000094236"/>
    </source>
</evidence>
<dbReference type="Gene3D" id="3.40.50.2300">
    <property type="match status" value="1"/>
</dbReference>
<organism evidence="6 7">
    <name type="scientific">Pachysolen tannophilus NRRL Y-2460</name>
    <dbReference type="NCBI Taxonomy" id="669874"/>
    <lineage>
        <taxon>Eukaryota</taxon>
        <taxon>Fungi</taxon>
        <taxon>Dikarya</taxon>
        <taxon>Ascomycota</taxon>
        <taxon>Saccharomycotina</taxon>
        <taxon>Pichiomycetes</taxon>
        <taxon>Pachysolenaceae</taxon>
        <taxon>Pachysolen</taxon>
    </lineage>
</organism>
<feature type="compositionally biased region" description="Low complexity" evidence="4">
    <location>
        <begin position="135"/>
        <end position="156"/>
    </location>
</feature>
<accession>A0A1E4TTQ9</accession>
<dbReference type="Pfam" id="PF00072">
    <property type="entry name" value="Response_reg"/>
    <property type="match status" value="1"/>
</dbReference>